<evidence type="ECO:0000256" key="16">
    <source>
        <dbReference type="ARBA" id="ARBA00034066"/>
    </source>
</evidence>
<name>A0A218NLZ2_9ARCH</name>
<dbReference type="UniPathway" id="UPA00378"/>
<feature type="transmembrane region" description="Helical" evidence="17">
    <location>
        <begin position="272"/>
        <end position="293"/>
    </location>
</feature>
<comment type="catalytic activity">
    <reaction evidence="16">
        <text>an archaeal dolichyl phosphooligosaccharide + [protein]-L-asparagine = an archaeal dolichyl phosphate + a glycoprotein with the oligosaccharide chain attached by N-beta-D-glycosyl linkage to a protein L-asparagine.</text>
        <dbReference type="EC" id="2.4.99.21"/>
    </reaction>
</comment>
<feature type="transmembrane region" description="Helical" evidence="17">
    <location>
        <begin position="407"/>
        <end position="424"/>
    </location>
</feature>
<evidence type="ECO:0000256" key="10">
    <source>
        <dbReference type="ARBA" id="ARBA00022723"/>
    </source>
</evidence>
<feature type="transmembrane region" description="Helical" evidence="17">
    <location>
        <begin position="516"/>
        <end position="536"/>
    </location>
</feature>
<feature type="transmembrane region" description="Helical" evidence="17">
    <location>
        <begin position="444"/>
        <end position="466"/>
    </location>
</feature>
<comment type="pathway">
    <text evidence="4">Protein modification; protein glycosylation.</text>
</comment>
<evidence type="ECO:0000256" key="1">
    <source>
        <dbReference type="ARBA" id="ARBA00001936"/>
    </source>
</evidence>
<feature type="transmembrane region" description="Helical" evidence="17">
    <location>
        <begin position="46"/>
        <end position="64"/>
    </location>
</feature>
<organism evidence="18 19">
    <name type="scientific">Candidatus Mancarchaeum acidiphilum</name>
    <dbReference type="NCBI Taxonomy" id="1920749"/>
    <lineage>
        <taxon>Archaea</taxon>
        <taxon>Candidatus Micrarchaeota</taxon>
        <taxon>Candidatus Mancarchaeum</taxon>
    </lineage>
</organism>
<evidence type="ECO:0000256" key="6">
    <source>
        <dbReference type="ARBA" id="ARBA00012602"/>
    </source>
</evidence>
<evidence type="ECO:0000256" key="11">
    <source>
        <dbReference type="ARBA" id="ARBA00022842"/>
    </source>
</evidence>
<reference evidence="18 19" key="1">
    <citation type="journal article" date="2017" name="Nat. Commun.">
        <title>'ARMAN' archaea depend on association with euryarchaeal host in culture and in situ.</title>
        <authorList>
            <person name="Golyshina O."/>
            <person name="Toshchakov S."/>
            <person name="Makarova K."/>
            <person name="Gavrilov S."/>
            <person name="Korzhenkov A."/>
            <person name="La Cono V."/>
            <person name="Arcadi E."/>
            <person name="Nechitaylo T."/>
            <person name="Ferrer M."/>
            <person name="Kublanov I."/>
            <person name="Wolf Y."/>
            <person name="Yakimov M."/>
            <person name="Golyshin P."/>
            <person name="Slesarev A."/>
            <person name="Kozyavkin S."/>
        </authorList>
    </citation>
    <scope>NUCLEOTIDE SEQUENCE [LARGE SCALE GENOMIC DNA]</scope>
    <source>
        <strain evidence="18 19">Mia14</strain>
    </source>
</reference>
<evidence type="ECO:0000313" key="18">
    <source>
        <dbReference type="EMBL" id="ASI13471.1"/>
    </source>
</evidence>
<keyword evidence="7" id="KW-0328">Glycosyltransferase</keyword>
<keyword evidence="11" id="KW-0460">Magnesium</keyword>
<keyword evidence="12 17" id="KW-1133">Transmembrane helix</keyword>
<evidence type="ECO:0000256" key="15">
    <source>
        <dbReference type="ARBA" id="ARBA00030679"/>
    </source>
</evidence>
<keyword evidence="10" id="KW-0479">Metal-binding</keyword>
<feature type="transmembrane region" description="Helical" evidence="17">
    <location>
        <begin position="244"/>
        <end position="260"/>
    </location>
</feature>
<keyword evidence="13 17" id="KW-0472">Membrane</keyword>
<feature type="transmembrane region" description="Helical" evidence="17">
    <location>
        <begin position="350"/>
        <end position="372"/>
    </location>
</feature>
<keyword evidence="14" id="KW-0464">Manganese</keyword>
<gene>
    <name evidence="18" type="ORF">Mia14_0132</name>
</gene>
<dbReference type="KEGG" id="marh:Mia14_0132"/>
<feature type="transmembrane region" description="Helical" evidence="17">
    <location>
        <begin position="472"/>
        <end position="495"/>
    </location>
</feature>
<dbReference type="InterPro" id="IPR003674">
    <property type="entry name" value="Oligo_trans_STT3"/>
</dbReference>
<accession>A0A218NLZ2</accession>
<evidence type="ECO:0000256" key="2">
    <source>
        <dbReference type="ARBA" id="ARBA00001946"/>
    </source>
</evidence>
<feature type="transmembrane region" description="Helical" evidence="17">
    <location>
        <begin position="166"/>
        <end position="182"/>
    </location>
</feature>
<feature type="transmembrane region" description="Helical" evidence="17">
    <location>
        <begin position="220"/>
        <end position="238"/>
    </location>
</feature>
<evidence type="ECO:0000256" key="4">
    <source>
        <dbReference type="ARBA" id="ARBA00004922"/>
    </source>
</evidence>
<feature type="transmembrane region" description="Helical" evidence="17">
    <location>
        <begin position="144"/>
        <end position="161"/>
    </location>
</feature>
<feature type="transmembrane region" description="Helical" evidence="17">
    <location>
        <begin position="188"/>
        <end position="208"/>
    </location>
</feature>
<dbReference type="GO" id="GO:0046872">
    <property type="term" value="F:metal ion binding"/>
    <property type="evidence" value="ECO:0007669"/>
    <property type="project" value="UniProtKB-KW"/>
</dbReference>
<evidence type="ECO:0000256" key="12">
    <source>
        <dbReference type="ARBA" id="ARBA00022989"/>
    </source>
</evidence>
<protein>
    <recommendedName>
        <fullName evidence="6">dolichyl-phosphooligosaccharide-protein glycotransferase</fullName>
        <ecNumber evidence="6">2.4.99.21</ecNumber>
    </recommendedName>
    <alternativeName>
        <fullName evidence="15">Oligosaccharyl transferase</fullName>
    </alternativeName>
</protein>
<dbReference type="GO" id="GO:0004576">
    <property type="term" value="F:oligosaccharyl transferase activity"/>
    <property type="evidence" value="ECO:0007669"/>
    <property type="project" value="InterPro"/>
</dbReference>
<dbReference type="EMBL" id="CP019964">
    <property type="protein sequence ID" value="ASI13471.1"/>
    <property type="molecule type" value="Genomic_DNA"/>
</dbReference>
<evidence type="ECO:0000256" key="3">
    <source>
        <dbReference type="ARBA" id="ARBA00004127"/>
    </source>
</evidence>
<keyword evidence="19" id="KW-1185">Reference proteome</keyword>
<evidence type="ECO:0000256" key="17">
    <source>
        <dbReference type="SAM" id="Phobius"/>
    </source>
</evidence>
<dbReference type="EC" id="2.4.99.21" evidence="6"/>
<comment type="similarity">
    <text evidence="5">Belongs to the STT3 family.</text>
</comment>
<feature type="transmembrane region" description="Helical" evidence="17">
    <location>
        <begin position="305"/>
        <end position="324"/>
    </location>
</feature>
<dbReference type="GO" id="GO:0012505">
    <property type="term" value="C:endomembrane system"/>
    <property type="evidence" value="ECO:0007669"/>
    <property type="project" value="UniProtKB-SubCell"/>
</dbReference>
<evidence type="ECO:0000256" key="13">
    <source>
        <dbReference type="ARBA" id="ARBA00023136"/>
    </source>
</evidence>
<feature type="transmembrane region" description="Helical" evidence="17">
    <location>
        <begin position="118"/>
        <end position="138"/>
    </location>
</feature>
<sequence length="812" mass="89747">MVSQSDSLDEKPNILENINSTNTTQDSQSAVKIPKPSFKEGVLRNQNLIIAILFLLILILTIYLRTGMMKYEGFFSPDGFYKYAVLQQAILHNYTIPETLIYSGFPTHNYISNRLGGYYVSLYPYIILKGLGVSLYTIMRDIPLVFALLDAIAIYFLMQYLSKSKVLGLLGMLMVAVSPANLSVTSALVYRGDIFISVFAIVAFILLIKAYRSRTAKSEFEYAVLTSIVLGFGTMIWGGAPFTVAIYFLAIAIMVAVGYIRGDKKSLKISSILAATIIIEYLMEHIFEALGIIRVPEFLSGASFFVFYLPLVIGSIIALYIIGYREKAAAAGEKINPLISKISMSPISRAGFVVAIAIIVAIIILVPFSSVIKVIASGGGLVSAQTALEKTIQELAPPTTTFIWDSYNLEIILFVIGVAAYLLFASDLGSRTQTSSYKNIYKRITGNFTPEFVIMVSYLLVTGYLQSQATRYGSLFSVPVAVFSAYALYSIGIVISRKFNSINASKYRITKEFGSWNYIYYGLATGLIIIMLMYAFTTTATNAPSDNINSQFLSALSWMKNNTPSNSTVLAVWPDGSEVEGWANRQSVMDSVGGQNPKSIKGFSLFLFNDSPDIQYLNSVHNPDYIVARNYWWSEIGGIEVEGLLSNSSSPGYAGNEKNFSVVMFPSSTESKYSNGYVFLMNITSINLYTALIYNTSDINKSYAIEYTPGGRSYKYIKHILIYDISNFDHILINSSEPGALNSTLYVETSAEGTQFIYLLGPKFLNSNFVKIESLCNSTACNYDANGSVKLKMVYGNDDTKIFKVIYPNAST</sequence>
<dbReference type="PANTHER" id="PTHR13872:SF1">
    <property type="entry name" value="DOLICHYL-DIPHOSPHOOLIGOSACCHARIDE--PROTEIN GLYCOSYLTRANSFERASE SUBUNIT STT3B"/>
    <property type="match status" value="1"/>
</dbReference>
<dbReference type="Proteomes" id="UP000197679">
    <property type="component" value="Chromosome"/>
</dbReference>
<evidence type="ECO:0000256" key="8">
    <source>
        <dbReference type="ARBA" id="ARBA00022679"/>
    </source>
</evidence>
<dbReference type="PANTHER" id="PTHR13872">
    <property type="entry name" value="DOLICHYL-DIPHOSPHOOLIGOSACCHARIDE--PROTEIN GLYCOSYLTRANSFERASE SUBUNIT"/>
    <property type="match status" value="1"/>
</dbReference>
<dbReference type="Gene3D" id="3.40.50.12610">
    <property type="match status" value="1"/>
</dbReference>
<evidence type="ECO:0000256" key="7">
    <source>
        <dbReference type="ARBA" id="ARBA00022676"/>
    </source>
</evidence>
<comment type="subcellular location">
    <subcellularLocation>
        <location evidence="3">Endomembrane system</location>
        <topology evidence="3">Multi-pass membrane protein</topology>
    </subcellularLocation>
</comment>
<proteinExistence type="inferred from homology"/>
<comment type="cofactor">
    <cofactor evidence="1">
        <name>Mn(2+)</name>
        <dbReference type="ChEBI" id="CHEBI:29035"/>
    </cofactor>
</comment>
<evidence type="ECO:0000256" key="5">
    <source>
        <dbReference type="ARBA" id="ARBA00010810"/>
    </source>
</evidence>
<keyword evidence="9 17" id="KW-0812">Transmembrane</keyword>
<comment type="cofactor">
    <cofactor evidence="2">
        <name>Mg(2+)</name>
        <dbReference type="ChEBI" id="CHEBI:18420"/>
    </cofactor>
</comment>
<dbReference type="AlphaFoldDB" id="A0A218NLZ2"/>
<evidence type="ECO:0000256" key="9">
    <source>
        <dbReference type="ARBA" id="ARBA00022692"/>
    </source>
</evidence>
<evidence type="ECO:0000256" key="14">
    <source>
        <dbReference type="ARBA" id="ARBA00023211"/>
    </source>
</evidence>
<dbReference type="GO" id="GO:0016020">
    <property type="term" value="C:membrane"/>
    <property type="evidence" value="ECO:0007669"/>
    <property type="project" value="InterPro"/>
</dbReference>
<evidence type="ECO:0000313" key="19">
    <source>
        <dbReference type="Proteomes" id="UP000197679"/>
    </source>
</evidence>
<keyword evidence="8 18" id="KW-0808">Transferase</keyword>